<feature type="transmembrane region" description="Helical" evidence="1">
    <location>
        <begin position="430"/>
        <end position="450"/>
    </location>
</feature>
<feature type="transmembrane region" description="Helical" evidence="1">
    <location>
        <begin position="101"/>
        <end position="129"/>
    </location>
</feature>
<reference evidence="2 3" key="1">
    <citation type="submission" date="2019-02" db="EMBL/GenBank/DDBJ databases">
        <title>Deep-cultivation of Planctomycetes and their phenomic and genomic characterization uncovers novel biology.</title>
        <authorList>
            <person name="Wiegand S."/>
            <person name="Jogler M."/>
            <person name="Boedeker C."/>
            <person name="Pinto D."/>
            <person name="Vollmers J."/>
            <person name="Rivas-Marin E."/>
            <person name="Kohn T."/>
            <person name="Peeters S.H."/>
            <person name="Heuer A."/>
            <person name="Rast P."/>
            <person name="Oberbeckmann S."/>
            <person name="Bunk B."/>
            <person name="Jeske O."/>
            <person name="Meyerdierks A."/>
            <person name="Storesund J.E."/>
            <person name="Kallscheuer N."/>
            <person name="Luecker S."/>
            <person name="Lage O.M."/>
            <person name="Pohl T."/>
            <person name="Merkel B.J."/>
            <person name="Hornburger P."/>
            <person name="Mueller R.-W."/>
            <person name="Bruemmer F."/>
            <person name="Labrenz M."/>
            <person name="Spormann A.M."/>
            <person name="Op Den Camp H."/>
            <person name="Overmann J."/>
            <person name="Amann R."/>
            <person name="Jetten M.S.M."/>
            <person name="Mascher T."/>
            <person name="Medema M.H."/>
            <person name="Devos D.P."/>
            <person name="Kaster A.-K."/>
            <person name="Ovreas L."/>
            <person name="Rohde M."/>
            <person name="Galperin M.Y."/>
            <person name="Jogler C."/>
        </authorList>
    </citation>
    <scope>NUCLEOTIDE SEQUENCE [LARGE SCALE GENOMIC DNA]</scope>
    <source>
        <strain evidence="2 3">Poly41</strain>
    </source>
</reference>
<feature type="transmembrane region" description="Helical" evidence="1">
    <location>
        <begin position="58"/>
        <end position="80"/>
    </location>
</feature>
<name>A0A5C6E0T3_9BACT</name>
<evidence type="ECO:0000313" key="2">
    <source>
        <dbReference type="EMBL" id="TWU42518.1"/>
    </source>
</evidence>
<proteinExistence type="predicted"/>
<feature type="transmembrane region" description="Helical" evidence="1">
    <location>
        <begin position="284"/>
        <end position="301"/>
    </location>
</feature>
<keyword evidence="1" id="KW-1133">Transmembrane helix</keyword>
<sequence length="851" mass="95509">MSEAIVKRTGSSPINSWLVWKEVIQIVPLVASLLVIVAILVTLQYWNNPLRVDGFFATLELTCLILPGIFATGAAAVTVGQEREHRTIDWLSSLPITPKRLILTKIAVALAGLLIMWVIAVSLITLLVGPDPLVSRFRLTNTSEVHSDLTPISFPMWGVHSLLVLSAGFYTAWRFKNQYLSLISLLTIAAIPTVLAWIASELFSSHRHLGLGVEFYAWLILSIVMIPTVFLLGYRRAKIVLSPASANRPHALGRVRSLLTSNEVPVFHSDVSSILWQSIHSSRVLYAILAVMFLVGAGHPTDMLNLLRVRYYVSTFIPLASVAIAVALPVAISWAGVSVFKFAGSADQLRFLADRGVSPTKIYIARHAVPIAMVAASVVLCTILSTIQATSGTQSSRYGESPSLLSLTLSAAGIYAISQWVSQLIRTTTVAALVAPAVSFVMYPSTWYWYDLDNRWQVLLRLFAAAIPMLATWWLMQRYMDRRDFLRKILLAVLVVFFTASTSFAARLLWERDLFGEQFGVEGDARSMHMKWLMEQKQQPRPNPVLVPIDSNLFDDVEWFYSDESKVQLASELIEAKRIRPMDLLTNLDQLQSDSTSAAAIDSNAWRGWLVWLMFEQVRFDAAMDDADDAQADDAFESLLPWIDSTSLLVSTLRRSPRWLDQEVADRFEIWLAQSLTRPTTAPFLNRDMVRVAIARLPTIAARNEARRHAIRATRESWPDGPGDRLDPAVFGGVEVLSHKSTELGIRVSYDPKYQLDRMAVAALEAVRLSDQKIYSTDPNRKLLWWERQMHEATVSSLVPPAIGPYSPRYRSLPERMTLIAHVGYQPQKLYPAQFFAMPWESVVEGMKKQR</sequence>
<feature type="transmembrane region" description="Helical" evidence="1">
    <location>
        <begin position="316"/>
        <end position="343"/>
    </location>
</feature>
<keyword evidence="1" id="KW-0472">Membrane</keyword>
<dbReference type="OrthoDB" id="223973at2"/>
<comment type="caution">
    <text evidence="2">The sequence shown here is derived from an EMBL/GenBank/DDBJ whole genome shotgun (WGS) entry which is preliminary data.</text>
</comment>
<keyword evidence="1" id="KW-0812">Transmembrane</keyword>
<dbReference type="Proteomes" id="UP000319143">
    <property type="component" value="Unassembled WGS sequence"/>
</dbReference>
<feature type="transmembrane region" description="Helical" evidence="1">
    <location>
        <begin position="179"/>
        <end position="200"/>
    </location>
</feature>
<organism evidence="2 3">
    <name type="scientific">Novipirellula artificiosorum</name>
    <dbReference type="NCBI Taxonomy" id="2528016"/>
    <lineage>
        <taxon>Bacteria</taxon>
        <taxon>Pseudomonadati</taxon>
        <taxon>Planctomycetota</taxon>
        <taxon>Planctomycetia</taxon>
        <taxon>Pirellulales</taxon>
        <taxon>Pirellulaceae</taxon>
        <taxon>Novipirellula</taxon>
    </lineage>
</organism>
<feature type="transmembrane region" description="Helical" evidence="1">
    <location>
        <begin position="215"/>
        <end position="234"/>
    </location>
</feature>
<feature type="transmembrane region" description="Helical" evidence="1">
    <location>
        <begin position="26"/>
        <end position="46"/>
    </location>
</feature>
<protein>
    <submittedName>
        <fullName evidence="2">ABC-2 family transporter protein</fullName>
    </submittedName>
</protein>
<feature type="transmembrane region" description="Helical" evidence="1">
    <location>
        <begin position="364"/>
        <end position="389"/>
    </location>
</feature>
<accession>A0A5C6E0T3</accession>
<feature type="transmembrane region" description="Helical" evidence="1">
    <location>
        <begin position="401"/>
        <end position="418"/>
    </location>
</feature>
<dbReference type="EMBL" id="SJPV01000001">
    <property type="protein sequence ID" value="TWU42518.1"/>
    <property type="molecule type" value="Genomic_DNA"/>
</dbReference>
<evidence type="ECO:0000256" key="1">
    <source>
        <dbReference type="SAM" id="Phobius"/>
    </source>
</evidence>
<gene>
    <name evidence="2" type="ORF">Poly41_08150</name>
</gene>
<keyword evidence="3" id="KW-1185">Reference proteome</keyword>
<dbReference type="RefSeq" id="WP_146524564.1">
    <property type="nucleotide sequence ID" value="NZ_SJPV01000001.1"/>
</dbReference>
<dbReference type="AlphaFoldDB" id="A0A5C6E0T3"/>
<feature type="transmembrane region" description="Helical" evidence="1">
    <location>
        <begin position="149"/>
        <end position="172"/>
    </location>
</feature>
<feature type="transmembrane region" description="Helical" evidence="1">
    <location>
        <begin position="488"/>
        <end position="510"/>
    </location>
</feature>
<feature type="transmembrane region" description="Helical" evidence="1">
    <location>
        <begin position="456"/>
        <end position="476"/>
    </location>
</feature>
<evidence type="ECO:0000313" key="3">
    <source>
        <dbReference type="Proteomes" id="UP000319143"/>
    </source>
</evidence>